<evidence type="ECO:0000256" key="3">
    <source>
        <dbReference type="ARBA" id="ARBA00007542"/>
    </source>
</evidence>
<dbReference type="OrthoDB" id="16745at2"/>
<protein>
    <submittedName>
        <fullName evidence="13">Probable outer membrane protein pmp6</fullName>
    </submittedName>
</protein>
<accession>A0A0F7WYP9</accession>
<evidence type="ECO:0000256" key="10">
    <source>
        <dbReference type="ARBA" id="ARBA00023237"/>
    </source>
</evidence>
<dbReference type="PATRIC" id="fig|83558.18.peg.476"/>
<dbReference type="GO" id="GO:0009279">
    <property type="term" value="C:cell outer membrane"/>
    <property type="evidence" value="ECO:0007669"/>
    <property type="project" value="UniProtKB-SubCell"/>
</dbReference>
<dbReference type="AlphaFoldDB" id="A0A0F7WYP9"/>
<evidence type="ECO:0000256" key="7">
    <source>
        <dbReference type="ARBA" id="ARBA00022692"/>
    </source>
</evidence>
<keyword evidence="8 11" id="KW-0732">Signal</keyword>
<dbReference type="PANTHER" id="PTHR11319:SF35">
    <property type="entry name" value="OUTER MEMBRANE PROTEIN PMPC-RELATED"/>
    <property type="match status" value="1"/>
</dbReference>
<dbReference type="InterPro" id="IPR006626">
    <property type="entry name" value="PbH1"/>
</dbReference>
<evidence type="ECO:0000256" key="8">
    <source>
        <dbReference type="ARBA" id="ARBA00022729"/>
    </source>
</evidence>
<evidence type="ECO:0000259" key="12">
    <source>
        <dbReference type="PROSITE" id="PS51208"/>
    </source>
</evidence>
<dbReference type="InterPro" id="IPR036709">
    <property type="entry name" value="Autotransporte_beta_dom_sf"/>
</dbReference>
<dbReference type="Gene3D" id="2.40.128.130">
    <property type="entry name" value="Autotransporter beta-domain"/>
    <property type="match status" value="1"/>
</dbReference>
<dbReference type="Pfam" id="PF02415">
    <property type="entry name" value="Chlam_PMP"/>
    <property type="match status" value="8"/>
</dbReference>
<evidence type="ECO:0000256" key="6">
    <source>
        <dbReference type="ARBA" id="ARBA00022525"/>
    </source>
</evidence>
<gene>
    <name evidence="13" type="primary">pmp6</name>
    <name evidence="13" type="ORF">BN1224_GiD_A_04580</name>
    <name evidence="14" type="ORF">BN1224_YK41_BO_00090</name>
</gene>
<dbReference type="SMART" id="SM00869">
    <property type="entry name" value="Autotransporter"/>
    <property type="match status" value="1"/>
</dbReference>
<evidence type="ECO:0000256" key="1">
    <source>
        <dbReference type="ARBA" id="ARBA00004191"/>
    </source>
</evidence>
<dbReference type="Pfam" id="PF07548">
    <property type="entry name" value="ChlamPMP_M"/>
    <property type="match status" value="1"/>
</dbReference>
<keyword evidence="7" id="KW-0812">Transmembrane</keyword>
<dbReference type="InterPro" id="IPR005546">
    <property type="entry name" value="Autotransporte_beta"/>
</dbReference>
<dbReference type="SUPFAM" id="SSF103515">
    <property type="entry name" value="Autotransporter"/>
    <property type="match status" value="1"/>
</dbReference>
<proteinExistence type="inferred from homology"/>
<feature type="signal peptide" evidence="11">
    <location>
        <begin position="1"/>
        <end position="23"/>
    </location>
</feature>
<feature type="chain" id="PRO_5008835773" evidence="11">
    <location>
        <begin position="24"/>
        <end position="1276"/>
    </location>
</feature>
<keyword evidence="5" id="KW-0134">Cell wall</keyword>
<evidence type="ECO:0000256" key="2">
    <source>
        <dbReference type="ARBA" id="ARBA00004416"/>
    </source>
</evidence>
<dbReference type="InterPro" id="IPR011427">
    <property type="entry name" value="Polymorphic_membr_middle"/>
</dbReference>
<keyword evidence="10" id="KW-0998">Cell outer membrane</keyword>
<dbReference type="NCBIfam" id="TIGR01376">
    <property type="entry name" value="POMP_repeat"/>
    <property type="match status" value="10"/>
</dbReference>
<evidence type="ECO:0000313" key="13">
    <source>
        <dbReference type="EMBL" id="CRI41457.1"/>
    </source>
</evidence>
<dbReference type="InterPro" id="IPR003368">
    <property type="entry name" value="POMP_repeat"/>
</dbReference>
<organism evidence="13">
    <name type="scientific">Chlamydia pneumoniae</name>
    <name type="common">Chlamydophila pneumoniae</name>
    <dbReference type="NCBI Taxonomy" id="83558"/>
    <lineage>
        <taxon>Bacteria</taxon>
        <taxon>Pseudomonadati</taxon>
        <taxon>Chlamydiota</taxon>
        <taxon>Chlamydiia</taxon>
        <taxon>Chlamydiales</taxon>
        <taxon>Chlamydiaceae</taxon>
        <taxon>Chlamydia/Chlamydophila group</taxon>
        <taxon>Chlamydia</taxon>
    </lineage>
</organism>
<reference evidence="13" key="1">
    <citation type="submission" date="2015-05" db="EMBL/GenBank/DDBJ databases">
        <authorList>
            <person name="Rattei Thomas"/>
        </authorList>
    </citation>
    <scope>NUCLEOTIDE SEQUENCE</scope>
    <source>
        <strain evidence="13">GiD</strain>
        <strain evidence="14">YK41</strain>
    </source>
</reference>
<evidence type="ECO:0000256" key="4">
    <source>
        <dbReference type="ARBA" id="ARBA00022452"/>
    </source>
</evidence>
<sequence length="1276" mass="132127">MKYSLPWLLTSSALVFSLHPLMAANTDLSSSDNYENGSSGSAAFTAKETSDASGTTYTLTSDVSITNVSAITPADKSCFTNTGGALSFVGADHSLVLQTIALTHDGAAINNTNTALSFSGFSSLLIDSAPATGTSGGKGAICVTNTEGGTATFTDNASVTLQKNTSEKDGAAVSAYSIDLAKTTTAALLDQNTSTKNGGALCSTANTTVQGNSGTVTFSSNTATDKGGGIYSKEKDSTLDANTGVVTFKSNTAKTGGAWSSDDNLALTGNTQVLFQENKTTGSAAQANNPEGCGGAICCYLATATDKTGLAISQNQEMSFTSNTTTANGGAIYATKCTLDGNTTLTFDQNTATAGCGGAIYTETEDFSLKGSTGTVTFSTNTAKTGGALYSKGNSSLTGNTNLLFSGNKATGPSNSSANQEGCGGAILSFLESASVSTKKGLWIEDNENVSLSGNTATVSGGAIYATKCALHGNTTLTFDGNTAETAGGAIYTETEDFTLTGSTGTVTFSTNTAKTAGALHTKGNTSFTKNKALVFSGNSATATATTTTDQEGCGGAILCNISESDIATKSLTLTENESLSFINNTAKRSGGGIYAPKCVISGSESINFDGNTAETSGGAIYSKNLSITANGPVSFTNNSGGKGGAIYIADSGELSLEAIDGDITFSGNRATEGTSTPNSIHLGAGAKITKLAAAPGHTIYFYDPITMEAPASGGTIEELVINPVVKAIVPPPQPKNGPIASVPVVPVAPANPNTGTIVFSSGKLPSQDASIPANTTTILNQKINLAGGNVVLKEGATLQVYSFTQQPDSTVFMDAGTTLETTTTNNTDGSIDLKNLSVNLDALDGKRMITIAVNSTSGGLKISGDLKFHNNEGSFYDNPGLKANLNLPFLDLSSTSGTVNLDDFNPIPSSMAAPDYGYQGSWTLVPKVGAGGKVTLVAEWQALGYTPKPELRATLVPNSLWNAYVNIHSIQQEIATAMSDAPSHPGIWIGGIGNAFHQDKQKENAGFRLISRGYIVGGSMTTPQEYTFAVAFSQLFGKSKDYVVSDIKSQVYAGSLCAQSSYVIPLHSSLRRHVLSKVLPELPGETPLVLHGQVSYGRNHHNMTTKLANNTQGKSDWDSHSFAVEVGGSLPVDLNYRYLTSYSPYVKLQVVSVNQKGFQEVAADPRIFDASHLVNVSIPMGLTFKHESAKPPSALLLTLGYAVDAYRDHPHCLTSLTNGTSWSTFATNLSRQAFFAEASGHLKLLHGLDCFASGSCELRSSSRSYNANCGTRYSF</sequence>
<evidence type="ECO:0000256" key="11">
    <source>
        <dbReference type="SAM" id="SignalP"/>
    </source>
</evidence>
<dbReference type="EMBL" id="LN849040">
    <property type="protein sequence ID" value="CRI73096.1"/>
    <property type="molecule type" value="Genomic_DNA"/>
</dbReference>
<dbReference type="PROSITE" id="PS51208">
    <property type="entry name" value="AUTOTRANSPORTER"/>
    <property type="match status" value="1"/>
</dbReference>
<comment type="similarity">
    <text evidence="3">Belongs to the PMP outer membrane protein family.</text>
</comment>
<name>A0A0F7WYP9_CHLPN</name>
<evidence type="ECO:0000256" key="5">
    <source>
        <dbReference type="ARBA" id="ARBA00022512"/>
    </source>
</evidence>
<evidence type="ECO:0000256" key="9">
    <source>
        <dbReference type="ARBA" id="ARBA00023136"/>
    </source>
</evidence>
<feature type="domain" description="Autotransporter" evidence="12">
    <location>
        <begin position="981"/>
        <end position="1276"/>
    </location>
</feature>
<keyword evidence="9" id="KW-0472">Membrane</keyword>
<dbReference type="EMBL" id="LN847008">
    <property type="protein sequence ID" value="CRI41457.1"/>
    <property type="molecule type" value="Genomic_DNA"/>
</dbReference>
<evidence type="ECO:0000313" key="14">
    <source>
        <dbReference type="EMBL" id="CRI73096.1"/>
    </source>
</evidence>
<dbReference type="PANTHER" id="PTHR11319">
    <property type="entry name" value="G PROTEIN-COUPLED RECEPTOR-RELATED"/>
    <property type="match status" value="1"/>
</dbReference>
<dbReference type="RefSeq" id="WP_010892030.1">
    <property type="nucleotide sequence ID" value="NZ_CP172581.1"/>
</dbReference>
<comment type="subcellular location">
    <subcellularLocation>
        <location evidence="2">Cell outer membrane</location>
        <topology evidence="2">Peripheral membrane protein</topology>
        <orientation evidence="2">Extracellular side</orientation>
    </subcellularLocation>
    <subcellularLocation>
        <location evidence="1">Secreted</location>
        <location evidence="1">Cell wall</location>
    </subcellularLocation>
</comment>
<keyword evidence="6" id="KW-0964">Secreted</keyword>
<dbReference type="SMART" id="SM00710">
    <property type="entry name" value="PbH1"/>
    <property type="match status" value="10"/>
</dbReference>
<keyword evidence="4" id="KW-1134">Transmembrane beta strand</keyword>